<accession>C0CS77</accession>
<dbReference type="InterPro" id="IPR002933">
    <property type="entry name" value="Peptidase_M20"/>
</dbReference>
<evidence type="ECO:0000313" key="4">
    <source>
        <dbReference type="Proteomes" id="UP000003100"/>
    </source>
</evidence>
<dbReference type="Gene3D" id="3.30.70.360">
    <property type="match status" value="1"/>
</dbReference>
<dbReference type="AlphaFoldDB" id="C0CS77"/>
<reference evidence="3 4" key="2">
    <citation type="submission" date="2009-02" db="EMBL/GenBank/DDBJ databases">
        <title>Draft genome sequence of Blautia hydrogenotrophica DSM 10507 (Ruminococcus hydrogenotrophicus DSM 10507).</title>
        <authorList>
            <person name="Sudarsanam P."/>
            <person name="Ley R."/>
            <person name="Guruge J."/>
            <person name="Turnbaugh P.J."/>
            <person name="Mahowald M."/>
            <person name="Liep D."/>
            <person name="Gordon J."/>
        </authorList>
    </citation>
    <scope>NUCLEOTIDE SEQUENCE [LARGE SCALE GENOMIC DNA]</scope>
    <source>
        <strain evidence="4">DSM 10507 / JCM 14656 / S5a33</strain>
    </source>
</reference>
<dbReference type="SUPFAM" id="SSF55031">
    <property type="entry name" value="Bacterial exopeptidase dimerisation domain"/>
    <property type="match status" value="1"/>
</dbReference>
<dbReference type="Proteomes" id="UP000003100">
    <property type="component" value="Unassembled WGS sequence"/>
</dbReference>
<gene>
    <name evidence="3" type="ORF">RUMHYD_03767</name>
</gene>
<dbReference type="Pfam" id="PF07687">
    <property type="entry name" value="M20_dimer"/>
    <property type="match status" value="1"/>
</dbReference>
<organism evidence="3 4">
    <name type="scientific">Blautia hydrogenotrophica (strain DSM 10507 / JCM 14656 / S5a33)</name>
    <name type="common">Ruminococcus hydrogenotrophicus</name>
    <dbReference type="NCBI Taxonomy" id="476272"/>
    <lineage>
        <taxon>Bacteria</taxon>
        <taxon>Bacillati</taxon>
        <taxon>Bacillota</taxon>
        <taxon>Clostridia</taxon>
        <taxon>Lachnospirales</taxon>
        <taxon>Lachnospiraceae</taxon>
        <taxon>Blautia</taxon>
    </lineage>
</organism>
<dbReference type="Pfam" id="PF01546">
    <property type="entry name" value="Peptidase_M20"/>
    <property type="match status" value="1"/>
</dbReference>
<comment type="similarity">
    <text evidence="1">Belongs to the peptidase M20A family.</text>
</comment>
<dbReference type="PIRSF" id="PIRSF037226">
    <property type="entry name" value="Amidohydrolase_ACY1L2_prd"/>
    <property type="match status" value="1"/>
</dbReference>
<dbReference type="GO" id="GO:0005737">
    <property type="term" value="C:cytoplasm"/>
    <property type="evidence" value="ECO:0007669"/>
    <property type="project" value="TreeGrafter"/>
</dbReference>
<evidence type="ECO:0000259" key="2">
    <source>
        <dbReference type="Pfam" id="PF07687"/>
    </source>
</evidence>
<dbReference type="EMBL" id="ACBZ01000200">
    <property type="protein sequence ID" value="EEG47377.1"/>
    <property type="molecule type" value="Genomic_DNA"/>
</dbReference>
<name>C0CS77_BLAHS</name>
<dbReference type="InterPro" id="IPR017144">
    <property type="entry name" value="Xaa-Arg_dipeptidase"/>
</dbReference>
<dbReference type="GO" id="GO:0016805">
    <property type="term" value="F:dipeptidase activity"/>
    <property type="evidence" value="ECO:0007669"/>
    <property type="project" value="InterPro"/>
</dbReference>
<dbReference type="PANTHER" id="PTHR30575">
    <property type="entry name" value="PEPTIDASE M20"/>
    <property type="match status" value="1"/>
</dbReference>
<proteinExistence type="inferred from homology"/>
<dbReference type="PANTHER" id="PTHR30575:SF0">
    <property type="entry name" value="XAA-ARG DIPEPTIDASE"/>
    <property type="match status" value="1"/>
</dbReference>
<dbReference type="InterPro" id="IPR017439">
    <property type="entry name" value="Amidohydrolase"/>
</dbReference>
<dbReference type="SUPFAM" id="SSF53187">
    <property type="entry name" value="Zn-dependent exopeptidases"/>
    <property type="match status" value="1"/>
</dbReference>
<dbReference type="FunFam" id="3.30.70.360:FF:000004">
    <property type="entry name" value="Peptidase M20 domain-containing protein 2"/>
    <property type="match status" value="1"/>
</dbReference>
<dbReference type="HOGENOM" id="CLU_031812_1_0_9"/>
<dbReference type="InterPro" id="IPR011650">
    <property type="entry name" value="Peptidase_M20_dimer"/>
</dbReference>
<evidence type="ECO:0000313" key="3">
    <source>
        <dbReference type="EMBL" id="EEG47377.1"/>
    </source>
</evidence>
<keyword evidence="4" id="KW-1185">Reference proteome</keyword>
<dbReference type="Gene3D" id="3.40.630.10">
    <property type="entry name" value="Zn peptidases"/>
    <property type="match status" value="1"/>
</dbReference>
<feature type="domain" description="Peptidase M20 dimerisation" evidence="2">
    <location>
        <begin position="171"/>
        <end position="260"/>
    </location>
</feature>
<dbReference type="CDD" id="cd05672">
    <property type="entry name" value="M20_ACY1L2-like"/>
    <property type="match status" value="1"/>
</dbReference>
<protein>
    <recommendedName>
        <fullName evidence="1">Peptidase M20 domain-containing protein 2</fullName>
    </recommendedName>
</protein>
<dbReference type="eggNOG" id="COG1473">
    <property type="taxonomic scope" value="Bacteria"/>
</dbReference>
<reference evidence="3 4" key="1">
    <citation type="submission" date="2009-01" db="EMBL/GenBank/DDBJ databases">
        <authorList>
            <person name="Fulton L."/>
            <person name="Clifton S."/>
            <person name="Fulton B."/>
            <person name="Xu J."/>
            <person name="Minx P."/>
            <person name="Pepin K.H."/>
            <person name="Johnson M."/>
            <person name="Bhonagiri V."/>
            <person name="Nash W.E."/>
            <person name="Mardis E.R."/>
            <person name="Wilson R.K."/>
        </authorList>
    </citation>
    <scope>NUCLEOTIDE SEQUENCE [LARGE SCALE GENOMIC DNA]</scope>
    <source>
        <strain evidence="4">DSM 10507 / JCM 14656 / S5a33</strain>
    </source>
</reference>
<dbReference type="GO" id="GO:0046657">
    <property type="term" value="P:folic acid catabolic process"/>
    <property type="evidence" value="ECO:0007669"/>
    <property type="project" value="TreeGrafter"/>
</dbReference>
<dbReference type="PATRIC" id="fig|476272.21.peg.449"/>
<dbReference type="NCBIfam" id="TIGR01891">
    <property type="entry name" value="amidohydrolases"/>
    <property type="match status" value="1"/>
</dbReference>
<dbReference type="GO" id="GO:0071713">
    <property type="term" value="F:para-aminobenzoyl-glutamate hydrolase activity"/>
    <property type="evidence" value="ECO:0007669"/>
    <property type="project" value="TreeGrafter"/>
</dbReference>
<sequence length="391" mass="42640">MREEVFMERKQKINCEIDSISDDLKAMARYLYENPETAMTERKGCAYIVAYLRKQGFQVEENYLGMETAFKAIKRSGKGPRLAFLAEYDALPEIGHACGHHMIAAMSCGAAVGLAEVLDTLGGEVAVFGTPAEETGEGKVFLTERGAFCGYDLALMLHPASVTTLCPKLIGIGGIDFHFTGKAAHAGSAPFDGINALDAVVLFYVGVSTLRQQLKDGTRIHGIVLKGGSAANVIPDQGTLRLEIRSEEQTYFDEVVQKVILCAKGAATATGCELSYDWFEPVCKGMKHNGVLRDVVKAVMAELGDCEDIPEDGGSSDVGNVSWELPTLEPQYRIFEKPCMAHNIAFAKNSMLPYGMERMVKGARILALTGLRFLEDSALVEAAWEEFRRKG</sequence>
<dbReference type="InterPro" id="IPR052030">
    <property type="entry name" value="Peptidase_M20/M20A_hydrolases"/>
</dbReference>
<dbReference type="InterPro" id="IPR036264">
    <property type="entry name" value="Bact_exopeptidase_dim_dom"/>
</dbReference>
<evidence type="ECO:0000256" key="1">
    <source>
        <dbReference type="PIRNR" id="PIRNR037226"/>
    </source>
</evidence>
<comment type="caution">
    <text evidence="3">The sequence shown here is derived from an EMBL/GenBank/DDBJ whole genome shotgun (WGS) entry which is preliminary data.</text>
</comment>